<feature type="transmembrane region" description="Helical" evidence="1">
    <location>
        <begin position="46"/>
        <end position="66"/>
    </location>
</feature>
<feature type="transmembrane region" description="Helical" evidence="1">
    <location>
        <begin position="104"/>
        <end position="125"/>
    </location>
</feature>
<feature type="transmembrane region" description="Helical" evidence="1">
    <location>
        <begin position="177"/>
        <end position="204"/>
    </location>
</feature>
<evidence type="ECO:0000256" key="1">
    <source>
        <dbReference type="SAM" id="Phobius"/>
    </source>
</evidence>
<gene>
    <name evidence="2" type="ORF">SAMN04488700_1154</name>
</gene>
<evidence type="ECO:0000313" key="2">
    <source>
        <dbReference type="EMBL" id="SMH30286.1"/>
    </source>
</evidence>
<dbReference type="Proteomes" id="UP000193435">
    <property type="component" value="Unassembled WGS sequence"/>
</dbReference>
<dbReference type="STRING" id="1073423.SAMN04488700_1154"/>
<dbReference type="RefSeq" id="WP_085559340.1">
    <property type="nucleotide sequence ID" value="NZ_FOAH01000001.1"/>
</dbReference>
<organism evidence="2 3">
    <name type="scientific">Carnobacterium iners</name>
    <dbReference type="NCBI Taxonomy" id="1073423"/>
    <lineage>
        <taxon>Bacteria</taxon>
        <taxon>Bacillati</taxon>
        <taxon>Bacillota</taxon>
        <taxon>Bacilli</taxon>
        <taxon>Lactobacillales</taxon>
        <taxon>Carnobacteriaceae</taxon>
        <taxon>Carnobacterium</taxon>
    </lineage>
</organism>
<proteinExistence type="predicted"/>
<keyword evidence="3" id="KW-1185">Reference proteome</keyword>
<keyword evidence="1" id="KW-0472">Membrane</keyword>
<sequence>MLNLFSNPVFIPLLLISLGIGLWWLLTSLTVSEKKETLNHFVDKVFYFFFIAFVGNGFFYFFEIIALPYRALILSTTAVSVSFLLVLAYSFYRYLKNDKTEQKILGAIFQLVSLVGIINHMYYYFLYKSPLMIGLILLFSGLLLLSSATLLRGDSWIMASGLLGTIFHLLITRSQSVLYFGFVVTPELLVFIAIEWIIVLVVLLRRQKQSKRT</sequence>
<keyword evidence="1" id="KW-0812">Transmembrane</keyword>
<evidence type="ECO:0000313" key="3">
    <source>
        <dbReference type="Proteomes" id="UP000193435"/>
    </source>
</evidence>
<accession>A0A1X7N107</accession>
<protein>
    <submittedName>
        <fullName evidence="2">Uncharacterized protein</fullName>
    </submittedName>
</protein>
<reference evidence="2 3" key="1">
    <citation type="submission" date="2017-04" db="EMBL/GenBank/DDBJ databases">
        <authorList>
            <person name="Afonso C.L."/>
            <person name="Miller P.J."/>
            <person name="Scott M.A."/>
            <person name="Spackman E."/>
            <person name="Goraichik I."/>
            <person name="Dimitrov K.M."/>
            <person name="Suarez D.L."/>
            <person name="Swayne D.E."/>
        </authorList>
    </citation>
    <scope>NUCLEOTIDE SEQUENCE [LARGE SCALE GENOMIC DNA]</scope>
    <source>
        <strain evidence="2 3">LMG26642</strain>
    </source>
</reference>
<keyword evidence="1" id="KW-1133">Transmembrane helix</keyword>
<dbReference type="AlphaFoldDB" id="A0A1X7N107"/>
<dbReference type="OrthoDB" id="2165697at2"/>
<feature type="transmembrane region" description="Helical" evidence="1">
    <location>
        <begin position="155"/>
        <end position="171"/>
    </location>
</feature>
<feature type="transmembrane region" description="Helical" evidence="1">
    <location>
        <begin position="6"/>
        <end position="26"/>
    </location>
</feature>
<dbReference type="EMBL" id="FXBJ01000002">
    <property type="protein sequence ID" value="SMH30286.1"/>
    <property type="molecule type" value="Genomic_DNA"/>
</dbReference>
<feature type="transmembrane region" description="Helical" evidence="1">
    <location>
        <begin position="131"/>
        <end position="148"/>
    </location>
</feature>
<feature type="transmembrane region" description="Helical" evidence="1">
    <location>
        <begin position="72"/>
        <end position="92"/>
    </location>
</feature>
<name>A0A1X7N107_9LACT</name>